<feature type="transmembrane region" description="Helical" evidence="1">
    <location>
        <begin position="77"/>
        <end position="95"/>
    </location>
</feature>
<keyword evidence="1" id="KW-0812">Transmembrane</keyword>
<organism evidence="2 3">
    <name type="scientific">Weissella cibaria</name>
    <dbReference type="NCBI Taxonomy" id="137591"/>
    <lineage>
        <taxon>Bacteria</taxon>
        <taxon>Bacillati</taxon>
        <taxon>Bacillota</taxon>
        <taxon>Bacilli</taxon>
        <taxon>Lactobacillales</taxon>
        <taxon>Lactobacillaceae</taxon>
        <taxon>Weissella</taxon>
    </lineage>
</organism>
<feature type="transmembrane region" description="Helical" evidence="1">
    <location>
        <begin position="7"/>
        <end position="27"/>
    </location>
</feature>
<dbReference type="EMBL" id="NDXJ01000005">
    <property type="protein sequence ID" value="OSP89701.1"/>
    <property type="molecule type" value="Genomic_DNA"/>
</dbReference>
<evidence type="ECO:0000256" key="1">
    <source>
        <dbReference type="SAM" id="Phobius"/>
    </source>
</evidence>
<feature type="transmembrane region" description="Helical" evidence="1">
    <location>
        <begin position="33"/>
        <end position="57"/>
    </location>
</feature>
<evidence type="ECO:0000313" key="3">
    <source>
        <dbReference type="Proteomes" id="UP000193588"/>
    </source>
</evidence>
<evidence type="ECO:0000313" key="2">
    <source>
        <dbReference type="EMBL" id="OSP89701.1"/>
    </source>
</evidence>
<dbReference type="AlphaFoldDB" id="A0A1X4JLT5"/>
<dbReference type="Proteomes" id="UP000193588">
    <property type="component" value="Unassembled WGS sequence"/>
</dbReference>
<name>A0A1X4JLT5_9LACO</name>
<dbReference type="RefSeq" id="WP_085638107.1">
    <property type="nucleotide sequence ID" value="NZ_NDXJ01000005.1"/>
</dbReference>
<keyword evidence="1" id="KW-1133">Transmembrane helix</keyword>
<keyword evidence="1" id="KW-0472">Membrane</keyword>
<sequence length="97" mass="10919">MFFILNPIGYTIGLLIGLVLRPIIWLVRQVFRLAGMILMQLISLLIQGFLFGAIFIIGISKAFYRCIVQRFPVVDEVLPSVVLGSILVTLFTIIITH</sequence>
<proteinExistence type="predicted"/>
<accession>A0A1X4JLT5</accession>
<reference evidence="2 3" key="1">
    <citation type="submission" date="2017-04" db="EMBL/GenBank/DDBJ databases">
        <title>The genome sequence of Weissella cibaria isolated from wild Drosophila.</title>
        <authorList>
            <person name="Ricks N.J."/>
            <person name="Carroll C."/>
            <person name="Walters A."/>
            <person name="Newell P.D."/>
            <person name="Chaston J.M."/>
        </authorList>
    </citation>
    <scope>NUCLEOTIDE SEQUENCE [LARGE SCALE GENOMIC DNA]</scope>
    <source>
        <strain evidence="2 3">DmW_103</strain>
    </source>
</reference>
<protein>
    <submittedName>
        <fullName evidence="2">Uncharacterized protein</fullName>
    </submittedName>
</protein>
<comment type="caution">
    <text evidence="2">The sequence shown here is derived from an EMBL/GenBank/DDBJ whole genome shotgun (WGS) entry which is preliminary data.</text>
</comment>
<gene>
    <name evidence="2" type="ORF">B9D04_04065</name>
</gene>